<feature type="domain" description="Trimeric autotransporter adhesin YadA-like stalk" evidence="1">
    <location>
        <begin position="221"/>
        <end position="242"/>
    </location>
</feature>
<feature type="non-terminal residue" evidence="2">
    <location>
        <position position="365"/>
    </location>
</feature>
<feature type="domain" description="Trimeric autotransporter adhesin YadA-like stalk" evidence="1">
    <location>
        <begin position="90"/>
        <end position="126"/>
    </location>
</feature>
<dbReference type="InterPro" id="IPR008635">
    <property type="entry name" value="Coiled_stalk_dom"/>
</dbReference>
<feature type="domain" description="Trimeric autotransporter adhesin YadA-like stalk" evidence="1">
    <location>
        <begin position="279"/>
        <end position="299"/>
    </location>
</feature>
<feature type="domain" description="Trimeric autotransporter adhesin YadA-like stalk" evidence="1">
    <location>
        <begin position="36"/>
        <end position="56"/>
    </location>
</feature>
<dbReference type="Gene3D" id="1.20.5.170">
    <property type="match status" value="1"/>
</dbReference>
<dbReference type="Gene3D" id="6.10.250.2040">
    <property type="match status" value="4"/>
</dbReference>
<dbReference type="SUPFAM" id="SSF101967">
    <property type="entry name" value="Adhesin YadA, collagen-binding domain"/>
    <property type="match status" value="5"/>
</dbReference>
<feature type="domain" description="Trimeric autotransporter adhesin YadA-like stalk" evidence="1">
    <location>
        <begin position="162"/>
        <end position="181"/>
    </location>
</feature>
<proteinExistence type="predicted"/>
<accession>X1FM93</accession>
<gene>
    <name evidence="2" type="ORF">S03H2_15100</name>
</gene>
<reference evidence="2" key="1">
    <citation type="journal article" date="2014" name="Front. Microbiol.">
        <title>High frequency of phylogenetically diverse reductive dehalogenase-homologous genes in deep subseafloor sedimentary metagenomes.</title>
        <authorList>
            <person name="Kawai M."/>
            <person name="Futagami T."/>
            <person name="Toyoda A."/>
            <person name="Takaki Y."/>
            <person name="Nishi S."/>
            <person name="Hori S."/>
            <person name="Arai W."/>
            <person name="Tsubouchi T."/>
            <person name="Morono Y."/>
            <person name="Uchiyama I."/>
            <person name="Ito T."/>
            <person name="Fujiyama A."/>
            <person name="Inagaki F."/>
            <person name="Takami H."/>
        </authorList>
    </citation>
    <scope>NUCLEOTIDE SEQUENCE</scope>
    <source>
        <strain evidence="2">Expedition CK06-06</strain>
    </source>
</reference>
<dbReference type="InterPro" id="IPR011049">
    <property type="entry name" value="Serralysin-like_metalloprot_C"/>
</dbReference>
<evidence type="ECO:0000259" key="1">
    <source>
        <dbReference type="Pfam" id="PF05662"/>
    </source>
</evidence>
<evidence type="ECO:0000313" key="2">
    <source>
        <dbReference type="EMBL" id="GAH46816.1"/>
    </source>
</evidence>
<organism evidence="2">
    <name type="scientific">marine sediment metagenome</name>
    <dbReference type="NCBI Taxonomy" id="412755"/>
    <lineage>
        <taxon>unclassified sequences</taxon>
        <taxon>metagenomes</taxon>
        <taxon>ecological metagenomes</taxon>
    </lineage>
</organism>
<dbReference type="GO" id="GO:0019867">
    <property type="term" value="C:outer membrane"/>
    <property type="evidence" value="ECO:0007669"/>
    <property type="project" value="InterPro"/>
</dbReference>
<comment type="caution">
    <text evidence="2">The sequence shown here is derived from an EMBL/GenBank/DDBJ whole genome shotgun (WGS) entry which is preliminary data.</text>
</comment>
<protein>
    <recommendedName>
        <fullName evidence="1">Trimeric autotransporter adhesin YadA-like stalk domain-containing protein</fullName>
    </recommendedName>
</protein>
<dbReference type="Pfam" id="PF05662">
    <property type="entry name" value="YadA_stalk"/>
    <property type="match status" value="6"/>
</dbReference>
<dbReference type="AlphaFoldDB" id="X1FM93"/>
<dbReference type="EMBL" id="BARU01007663">
    <property type="protein sequence ID" value="GAH46816.1"/>
    <property type="molecule type" value="Genomic_DNA"/>
</dbReference>
<name>X1FM93_9ZZZZ</name>
<feature type="domain" description="Trimeric autotransporter adhesin YadA-like stalk" evidence="1">
    <location>
        <begin position="337"/>
        <end position="356"/>
    </location>
</feature>
<sequence length="365" mass="36010">MVGDDGSGNLTSMAVTYDGASKDKVTLQGTDGTTLANVKAGVADMDAVNVSQLKDSGLIGDDGKAIAAVTYDDATKASVTLGNAGTPVAIHNVAAGALSETSTDAVNGSQLFATNTRVGDLEDSLKKGGVIDPVTGESLAVVYDGTAKDNVTLKGADGTTLANVKAGVADMDAVNVSQLKGSGLIGDDGKAIAAVTYDRLANGTPNYGSVAFGHGAGPTQLKNVAEATDNTDALNLGQLKDSGLVGDDGSGNLTSMAVTYDGAARDKVTLKGADGTTLANVKAGVADMDAVNVSQLKDSGLIGDDGKAIAAVTYDDATKGSVTLGGAGATTPVALKNVADAKDDHDALNLGQLKEAGLVGDDGSG</sequence>